<dbReference type="GO" id="GO:0004252">
    <property type="term" value="F:serine-type endopeptidase activity"/>
    <property type="evidence" value="ECO:0007669"/>
    <property type="project" value="InterPro"/>
</dbReference>
<organism evidence="3 4">
    <name type="scientific">Eumeta variegata</name>
    <name type="common">Bagworm moth</name>
    <name type="synonym">Eumeta japonica</name>
    <dbReference type="NCBI Taxonomy" id="151549"/>
    <lineage>
        <taxon>Eukaryota</taxon>
        <taxon>Metazoa</taxon>
        <taxon>Ecdysozoa</taxon>
        <taxon>Arthropoda</taxon>
        <taxon>Hexapoda</taxon>
        <taxon>Insecta</taxon>
        <taxon>Pterygota</taxon>
        <taxon>Neoptera</taxon>
        <taxon>Endopterygota</taxon>
        <taxon>Lepidoptera</taxon>
        <taxon>Glossata</taxon>
        <taxon>Ditrysia</taxon>
        <taxon>Tineoidea</taxon>
        <taxon>Psychidae</taxon>
        <taxon>Oiketicinae</taxon>
        <taxon>Eumeta</taxon>
    </lineage>
</organism>
<evidence type="ECO:0000256" key="1">
    <source>
        <dbReference type="SAM" id="MobiDB-lite"/>
    </source>
</evidence>
<evidence type="ECO:0000259" key="2">
    <source>
        <dbReference type="PROSITE" id="PS50240"/>
    </source>
</evidence>
<dbReference type="PROSITE" id="PS50240">
    <property type="entry name" value="TRYPSIN_DOM"/>
    <property type="match status" value="1"/>
</dbReference>
<feature type="region of interest" description="Disordered" evidence="1">
    <location>
        <begin position="64"/>
        <end position="88"/>
    </location>
</feature>
<keyword evidence="4" id="KW-1185">Reference proteome</keyword>
<accession>A0A4C1T9L9</accession>
<dbReference type="InterPro" id="IPR043504">
    <property type="entry name" value="Peptidase_S1_PA_chymotrypsin"/>
</dbReference>
<gene>
    <name evidence="3" type="ORF">EVAR_77649_1</name>
</gene>
<feature type="domain" description="Peptidase S1" evidence="2">
    <location>
        <begin position="1"/>
        <end position="211"/>
    </location>
</feature>
<dbReference type="AlphaFoldDB" id="A0A4C1T9L9"/>
<dbReference type="SUPFAM" id="SSF50494">
    <property type="entry name" value="Trypsin-like serine proteases"/>
    <property type="match status" value="1"/>
</dbReference>
<evidence type="ECO:0000313" key="4">
    <source>
        <dbReference type="Proteomes" id="UP000299102"/>
    </source>
</evidence>
<proteinExistence type="predicted"/>
<dbReference type="PANTHER" id="PTHR24260:SF136">
    <property type="entry name" value="GH08193P-RELATED"/>
    <property type="match status" value="1"/>
</dbReference>
<dbReference type="InterPro" id="IPR009003">
    <property type="entry name" value="Peptidase_S1_PA"/>
</dbReference>
<dbReference type="GO" id="GO:0006508">
    <property type="term" value="P:proteolysis"/>
    <property type="evidence" value="ECO:0007669"/>
    <property type="project" value="InterPro"/>
</dbReference>
<name>A0A4C1T9L9_EUMVA</name>
<dbReference type="Gene3D" id="2.40.10.10">
    <property type="entry name" value="Trypsin-like serine proteases"/>
    <property type="match status" value="1"/>
</dbReference>
<protein>
    <submittedName>
        <fullName evidence="3">Clotting factor B</fullName>
    </submittedName>
</protein>
<dbReference type="InterPro" id="IPR051333">
    <property type="entry name" value="CLIP_Serine_Protease"/>
</dbReference>
<dbReference type="Proteomes" id="UP000299102">
    <property type="component" value="Unassembled WGS sequence"/>
</dbReference>
<comment type="caution">
    <text evidence="3">The sequence shown here is derived from an EMBL/GenBank/DDBJ whole genome shotgun (WGS) entry which is preliminary data.</text>
</comment>
<dbReference type="InterPro" id="IPR001254">
    <property type="entry name" value="Trypsin_dom"/>
</dbReference>
<dbReference type="STRING" id="151549.A0A4C1T9L9"/>
<dbReference type="PANTHER" id="PTHR24260">
    <property type="match status" value="1"/>
</dbReference>
<dbReference type="Pfam" id="PF00089">
    <property type="entry name" value="Trypsin"/>
    <property type="match status" value="1"/>
</dbReference>
<sequence>MRIELGVGKGVVAESATDRYRRRTRCDYESGRGPELVQIILHKANNVIVSLRCKRTCEISGSRCSPPPTDAGNGLLSRNRISDDGGSSDERGIGIAGWGWVDESGTETQTLNVVKLPYIDVKKCLDEAPPDFREYITSDKICAGYTNGTGLCHGDSGGGLAFATSVDGETRYFLRGIASSAPTNKDDCNVHAVTSFTDVQKHAKFLKAFYAGP</sequence>
<reference evidence="3 4" key="1">
    <citation type="journal article" date="2019" name="Commun. Biol.">
        <title>The bagworm genome reveals a unique fibroin gene that provides high tensile strength.</title>
        <authorList>
            <person name="Kono N."/>
            <person name="Nakamura H."/>
            <person name="Ohtoshi R."/>
            <person name="Tomita M."/>
            <person name="Numata K."/>
            <person name="Arakawa K."/>
        </authorList>
    </citation>
    <scope>NUCLEOTIDE SEQUENCE [LARGE SCALE GENOMIC DNA]</scope>
</reference>
<evidence type="ECO:0000313" key="3">
    <source>
        <dbReference type="EMBL" id="GBP10260.1"/>
    </source>
</evidence>
<dbReference type="OrthoDB" id="2019384at2759"/>
<dbReference type="EMBL" id="BGZK01000039">
    <property type="protein sequence ID" value="GBP10260.1"/>
    <property type="molecule type" value="Genomic_DNA"/>
</dbReference>